<keyword evidence="2" id="KW-1185">Reference proteome</keyword>
<dbReference type="EMBL" id="CM055105">
    <property type="protein sequence ID" value="KAJ7532232.1"/>
    <property type="molecule type" value="Genomic_DNA"/>
</dbReference>
<evidence type="ECO:0000313" key="1">
    <source>
        <dbReference type="EMBL" id="KAJ7532232.1"/>
    </source>
</evidence>
<organism evidence="1 2">
    <name type="scientific">Diphasiastrum complanatum</name>
    <name type="common">Issler's clubmoss</name>
    <name type="synonym">Lycopodium complanatum</name>
    <dbReference type="NCBI Taxonomy" id="34168"/>
    <lineage>
        <taxon>Eukaryota</taxon>
        <taxon>Viridiplantae</taxon>
        <taxon>Streptophyta</taxon>
        <taxon>Embryophyta</taxon>
        <taxon>Tracheophyta</taxon>
        <taxon>Lycopodiopsida</taxon>
        <taxon>Lycopodiales</taxon>
        <taxon>Lycopodiaceae</taxon>
        <taxon>Lycopodioideae</taxon>
        <taxon>Diphasiastrum</taxon>
    </lineage>
</organism>
<proteinExistence type="predicted"/>
<reference evidence="2" key="1">
    <citation type="journal article" date="2024" name="Proc. Natl. Acad. Sci. U.S.A.">
        <title>Extraordinary preservation of gene collinearity over three hundred million years revealed in homosporous lycophytes.</title>
        <authorList>
            <person name="Li C."/>
            <person name="Wickell D."/>
            <person name="Kuo L.Y."/>
            <person name="Chen X."/>
            <person name="Nie B."/>
            <person name="Liao X."/>
            <person name="Peng D."/>
            <person name="Ji J."/>
            <person name="Jenkins J."/>
            <person name="Williams M."/>
            <person name="Shu S."/>
            <person name="Plott C."/>
            <person name="Barry K."/>
            <person name="Rajasekar S."/>
            <person name="Grimwood J."/>
            <person name="Han X."/>
            <person name="Sun S."/>
            <person name="Hou Z."/>
            <person name="He W."/>
            <person name="Dai G."/>
            <person name="Sun C."/>
            <person name="Schmutz J."/>
            <person name="Leebens-Mack J.H."/>
            <person name="Li F.W."/>
            <person name="Wang L."/>
        </authorList>
    </citation>
    <scope>NUCLEOTIDE SEQUENCE [LARGE SCALE GENOMIC DNA]</scope>
    <source>
        <strain evidence="2">cv. PW_Plant_1</strain>
    </source>
</reference>
<comment type="caution">
    <text evidence="1">The sequence shown here is derived from an EMBL/GenBank/DDBJ whole genome shotgun (WGS) entry which is preliminary data.</text>
</comment>
<evidence type="ECO:0000313" key="2">
    <source>
        <dbReference type="Proteomes" id="UP001162992"/>
    </source>
</evidence>
<sequence length="147" mass="16051">MDQARRVSVIFTVFFVAFYAWAATLSGVEALEYVAKHAQASASRRLAAAHRLQYGGSSGSNCDYDAHMCSRAPYISVGATHCCSKQCVNIFNHISNCGRCGNKCEWGTTCCNGKCINTNENPQNCGECGYSCPRNKKCAYGFCSYAY</sequence>
<protein>
    <submittedName>
        <fullName evidence="1">Uncharacterized protein</fullName>
    </submittedName>
</protein>
<gene>
    <name evidence="1" type="ORF">O6H91_14G078600</name>
</gene>
<accession>A0ACC2BS30</accession>
<dbReference type="Proteomes" id="UP001162992">
    <property type="component" value="Chromosome 14"/>
</dbReference>
<name>A0ACC2BS30_DIPCM</name>